<organism evidence="6 7">
    <name type="scientific">Halogranum amylolyticum</name>
    <dbReference type="NCBI Taxonomy" id="660520"/>
    <lineage>
        <taxon>Archaea</taxon>
        <taxon>Methanobacteriati</taxon>
        <taxon>Methanobacteriota</taxon>
        <taxon>Stenosarchaea group</taxon>
        <taxon>Halobacteria</taxon>
        <taxon>Halobacteriales</taxon>
        <taxon>Haloferacaceae</taxon>
    </lineage>
</organism>
<dbReference type="RefSeq" id="WP_342028326.1">
    <property type="nucleotide sequence ID" value="NZ_FODV01000002.1"/>
</dbReference>
<evidence type="ECO:0000256" key="4">
    <source>
        <dbReference type="SAM" id="Coils"/>
    </source>
</evidence>
<dbReference type="GO" id="GO:0046872">
    <property type="term" value="F:metal ion binding"/>
    <property type="evidence" value="ECO:0007669"/>
    <property type="project" value="InterPro"/>
</dbReference>
<feature type="region of interest" description="Disordered" evidence="5">
    <location>
        <begin position="135"/>
        <end position="186"/>
    </location>
</feature>
<name>A0A1H8PXP6_9EURY</name>
<dbReference type="Proteomes" id="UP000199126">
    <property type="component" value="Unassembled WGS sequence"/>
</dbReference>
<accession>A0A1H8PXP6</accession>
<evidence type="ECO:0000313" key="6">
    <source>
        <dbReference type="EMBL" id="SEO46749.1"/>
    </source>
</evidence>
<keyword evidence="4" id="KW-0175">Coiled coil</keyword>
<comment type="similarity">
    <text evidence="1">Belongs to the bacterial solute-binding protein 9 family.</text>
</comment>
<dbReference type="EMBL" id="FODV01000002">
    <property type="protein sequence ID" value="SEO46749.1"/>
    <property type="molecule type" value="Genomic_DNA"/>
</dbReference>
<evidence type="ECO:0000256" key="5">
    <source>
        <dbReference type="SAM" id="MobiDB-lite"/>
    </source>
</evidence>
<gene>
    <name evidence="6" type="ORF">SAMN04487948_102556</name>
</gene>
<dbReference type="Gene3D" id="3.40.50.1980">
    <property type="entry name" value="Nitrogenase molybdenum iron protein domain"/>
    <property type="match status" value="2"/>
</dbReference>
<dbReference type="InterPro" id="IPR050492">
    <property type="entry name" value="Bact_metal-bind_prot9"/>
</dbReference>
<dbReference type="Pfam" id="PF01297">
    <property type="entry name" value="ZnuA"/>
    <property type="match status" value="1"/>
</dbReference>
<dbReference type="AlphaFoldDB" id="A0A1H8PXP6"/>
<reference evidence="7" key="1">
    <citation type="submission" date="2016-10" db="EMBL/GenBank/DDBJ databases">
        <authorList>
            <person name="Varghese N."/>
            <person name="Submissions S."/>
        </authorList>
    </citation>
    <scope>NUCLEOTIDE SEQUENCE [LARGE SCALE GENOMIC DNA]</scope>
    <source>
        <strain evidence="7">CGMCC 1.10121</strain>
    </source>
</reference>
<evidence type="ECO:0000313" key="7">
    <source>
        <dbReference type="Proteomes" id="UP000199126"/>
    </source>
</evidence>
<dbReference type="InterPro" id="IPR006127">
    <property type="entry name" value="ZnuA-like"/>
</dbReference>
<dbReference type="PANTHER" id="PTHR42953:SF3">
    <property type="entry name" value="HIGH-AFFINITY ZINC UPTAKE SYSTEM PROTEIN ZNUA"/>
    <property type="match status" value="1"/>
</dbReference>
<dbReference type="GO" id="GO:0030001">
    <property type="term" value="P:metal ion transport"/>
    <property type="evidence" value="ECO:0007669"/>
    <property type="project" value="InterPro"/>
</dbReference>
<proteinExistence type="inferred from homology"/>
<dbReference type="PROSITE" id="PS51257">
    <property type="entry name" value="PROKAR_LIPOPROTEIN"/>
    <property type="match status" value="1"/>
</dbReference>
<protein>
    <submittedName>
        <fullName evidence="6">Zinc transport system substrate-binding protein</fullName>
    </submittedName>
</protein>
<evidence type="ECO:0000256" key="2">
    <source>
        <dbReference type="ARBA" id="ARBA00022448"/>
    </source>
</evidence>
<feature type="region of interest" description="Disordered" evidence="5">
    <location>
        <begin position="27"/>
        <end position="47"/>
    </location>
</feature>
<dbReference type="PANTHER" id="PTHR42953">
    <property type="entry name" value="HIGH-AFFINITY ZINC UPTAKE SYSTEM PROTEIN ZNUA-RELATED"/>
    <property type="match status" value="1"/>
</dbReference>
<keyword evidence="3" id="KW-0732">Signal</keyword>
<dbReference type="InterPro" id="IPR006311">
    <property type="entry name" value="TAT_signal"/>
</dbReference>
<evidence type="ECO:0000256" key="1">
    <source>
        <dbReference type="ARBA" id="ARBA00011028"/>
    </source>
</evidence>
<keyword evidence="2" id="KW-0813">Transport</keyword>
<feature type="compositionally biased region" description="Basic and acidic residues" evidence="5">
    <location>
        <begin position="143"/>
        <end position="181"/>
    </location>
</feature>
<dbReference type="PROSITE" id="PS51318">
    <property type="entry name" value="TAT"/>
    <property type="match status" value="1"/>
</dbReference>
<dbReference type="SUPFAM" id="SSF53807">
    <property type="entry name" value="Helical backbone' metal receptor"/>
    <property type="match status" value="1"/>
</dbReference>
<evidence type="ECO:0000256" key="3">
    <source>
        <dbReference type="ARBA" id="ARBA00022729"/>
    </source>
</evidence>
<sequence length="357" mass="38149">MLQPRTRRTFLASSLGAALVGSAGCLGEASPSDDGQSGGGQSDGDRTVQSSFFVASDIARKVVGEAATVESLVPFGQHGHGWEPGPDVQRKAVDADSFVYVGEGFQPWADDVVANLRTDAPDVSVIAIRSGVDLLPAPGAESDDGHGGESHQSDDGHDSHDDHEDETHQSDQTDDHDHGTADPHFWLDPTRTKAAVENVRAGFAEADPDNSDDYDANAESLLAELDALDAEFEEALASRSREVVLVAGHNAFQYLGHRYEFEVHALSGLAPDATPSPKAVREAQHVVEEHGIEHVLAPVFESDRAARQLVAETGAKEVLPVTPIPTIKPEWDDRGWGYLDVMREVNLDSLSTALGAQ</sequence>
<feature type="coiled-coil region" evidence="4">
    <location>
        <begin position="211"/>
        <end position="238"/>
    </location>
</feature>
<keyword evidence="7" id="KW-1185">Reference proteome</keyword>